<keyword evidence="4" id="KW-1185">Reference proteome</keyword>
<dbReference type="InterPro" id="IPR039315">
    <property type="entry name" value="CheW"/>
</dbReference>
<dbReference type="GO" id="GO:0006935">
    <property type="term" value="P:chemotaxis"/>
    <property type="evidence" value="ECO:0007669"/>
    <property type="project" value="InterPro"/>
</dbReference>
<sequence length="492" mass="50439">MYEADDTSDGRYLVFTLGTDDFALDAGIVRELLRPPGLTRVPGAPAALAGLANLRGAALPVLDLRRVVRPDLEPATEPTRVVVADAGEPVGLMVDRIVAFSGGTQSVEGEGPARSRRLDLSNGSGNARVLDLPALIAGSFPHRAATSAAAGIRPARDGAAGEVETDRVALVTFTVAGRAYAFPLERVAEVMALPPDVVPVPRAGSAALGIVARRGGVLPLLSLSGLLGLAAPTTGTDARIVVARLGGTETGLVVDALGPILRLAPDAVDPVPSVLSRGGTTTIDAICRVNAGGALVSVLSADRLLEGTTVAAFPARTSDARTIAAEAGGALEQVVIFDVAGESYGVPVGAVREVLRVPATMTRLPRSPDLVVGAIDVRGTVLAVVDQRRRFGLPPGEPGPRRRIVVLEAGGTRAGLLVDGVSRMLRLEAAAIRPMPDFSGDAGNPVDRVATLNDGKLLPIVDAAALLAGTERSVRAATKRPRGRETGAHPAT</sequence>
<feature type="domain" description="CheW-like" evidence="2">
    <location>
        <begin position="9"/>
        <end position="141"/>
    </location>
</feature>
<dbReference type="OrthoDB" id="3291462at2"/>
<dbReference type="RefSeq" id="WP_150997877.1">
    <property type="nucleotide sequence ID" value="NZ_BPQY01000157.1"/>
</dbReference>
<dbReference type="AlphaFoldDB" id="A0A6L3T5L9"/>
<evidence type="ECO:0000256" key="1">
    <source>
        <dbReference type="SAM" id="MobiDB-lite"/>
    </source>
</evidence>
<dbReference type="Pfam" id="PF01584">
    <property type="entry name" value="CheW"/>
    <property type="match status" value="3"/>
</dbReference>
<dbReference type="GO" id="GO:0005829">
    <property type="term" value="C:cytosol"/>
    <property type="evidence" value="ECO:0007669"/>
    <property type="project" value="TreeGrafter"/>
</dbReference>
<evidence type="ECO:0000259" key="2">
    <source>
        <dbReference type="PROSITE" id="PS50851"/>
    </source>
</evidence>
<evidence type="ECO:0000313" key="4">
    <source>
        <dbReference type="Proteomes" id="UP000474159"/>
    </source>
</evidence>
<gene>
    <name evidence="3" type="ORF">F6X53_05150</name>
</gene>
<evidence type="ECO:0000313" key="3">
    <source>
        <dbReference type="EMBL" id="KAB1080579.1"/>
    </source>
</evidence>
<dbReference type="Gene3D" id="2.40.50.180">
    <property type="entry name" value="CheA-289, Domain 4"/>
    <property type="match status" value="3"/>
</dbReference>
<dbReference type="Proteomes" id="UP000474159">
    <property type="component" value="Unassembled WGS sequence"/>
</dbReference>
<dbReference type="SMART" id="SM00260">
    <property type="entry name" value="CheW"/>
    <property type="match status" value="3"/>
</dbReference>
<dbReference type="InterPro" id="IPR002545">
    <property type="entry name" value="CheW-lke_dom"/>
</dbReference>
<dbReference type="EMBL" id="VZZK01000004">
    <property type="protein sequence ID" value="KAB1080579.1"/>
    <property type="molecule type" value="Genomic_DNA"/>
</dbReference>
<protein>
    <recommendedName>
        <fullName evidence="2">CheW-like domain-containing protein</fullName>
    </recommendedName>
</protein>
<proteinExistence type="predicted"/>
<dbReference type="Gene3D" id="2.30.30.40">
    <property type="entry name" value="SH3 Domains"/>
    <property type="match status" value="2"/>
</dbReference>
<dbReference type="GO" id="GO:0007165">
    <property type="term" value="P:signal transduction"/>
    <property type="evidence" value="ECO:0007669"/>
    <property type="project" value="InterPro"/>
</dbReference>
<accession>A0A6L3T5L9</accession>
<dbReference type="InterPro" id="IPR036061">
    <property type="entry name" value="CheW-like_dom_sf"/>
</dbReference>
<reference evidence="3 4" key="1">
    <citation type="submission" date="2019-09" db="EMBL/GenBank/DDBJ databases">
        <title>YIM 48816 draft genome.</title>
        <authorList>
            <person name="Jiang L."/>
        </authorList>
    </citation>
    <scope>NUCLEOTIDE SEQUENCE [LARGE SCALE GENOMIC DNA]</scope>
    <source>
        <strain evidence="3 4">YIM 48816</strain>
    </source>
</reference>
<feature type="compositionally biased region" description="Basic and acidic residues" evidence="1">
    <location>
        <begin position="483"/>
        <end position="492"/>
    </location>
</feature>
<dbReference type="PANTHER" id="PTHR22617">
    <property type="entry name" value="CHEMOTAXIS SENSOR HISTIDINE KINASE-RELATED"/>
    <property type="match status" value="1"/>
</dbReference>
<feature type="domain" description="CheW-like" evidence="2">
    <location>
        <begin position="331"/>
        <end position="472"/>
    </location>
</feature>
<dbReference type="PROSITE" id="PS50851">
    <property type="entry name" value="CHEW"/>
    <property type="match status" value="3"/>
</dbReference>
<dbReference type="SUPFAM" id="SSF50341">
    <property type="entry name" value="CheW-like"/>
    <property type="match status" value="3"/>
</dbReference>
<name>A0A6L3T5L9_9HYPH</name>
<dbReference type="PANTHER" id="PTHR22617:SF23">
    <property type="entry name" value="CHEMOTAXIS PROTEIN CHEW"/>
    <property type="match status" value="1"/>
</dbReference>
<feature type="domain" description="CheW-like" evidence="2">
    <location>
        <begin position="167"/>
        <end position="310"/>
    </location>
</feature>
<comment type="caution">
    <text evidence="3">The sequence shown here is derived from an EMBL/GenBank/DDBJ whole genome shotgun (WGS) entry which is preliminary data.</text>
</comment>
<feature type="region of interest" description="Disordered" evidence="1">
    <location>
        <begin position="473"/>
        <end position="492"/>
    </location>
</feature>
<organism evidence="3 4">
    <name type="scientific">Methylobacterium soli</name>
    <dbReference type="NCBI Taxonomy" id="553447"/>
    <lineage>
        <taxon>Bacteria</taxon>
        <taxon>Pseudomonadati</taxon>
        <taxon>Pseudomonadota</taxon>
        <taxon>Alphaproteobacteria</taxon>
        <taxon>Hyphomicrobiales</taxon>
        <taxon>Methylobacteriaceae</taxon>
        <taxon>Methylobacterium</taxon>
    </lineage>
</organism>